<dbReference type="RefSeq" id="WP_189770829.1">
    <property type="nucleotide sequence ID" value="NZ_BNCK01000005.1"/>
</dbReference>
<name>A0A919BJ31_9GAMM</name>
<dbReference type="EMBL" id="BNCK01000005">
    <property type="protein sequence ID" value="GHF94867.1"/>
    <property type="molecule type" value="Genomic_DNA"/>
</dbReference>
<dbReference type="AlphaFoldDB" id="A0A919BJ31"/>
<sequence>MRKQLLFVGLTLLSLSSYGNTISILSKNINESYSKTVKVSGSFFLGFQFSQKSNIDKLNVLFPSKSTGTLCIDISSIDGRYKASLEHELTQAVSKLNQLEFPTQYQTELTSYKPNELAVKATLGKSCSDRNRKSLLASWSGNIEGEHPVLLIRSDARKDVVFVPNISKSFKCKKFKNEYKVTYDKYCELKGIDITEVGSIKIKRKNLQSIPDEIIELVYDSKK</sequence>
<evidence type="ECO:0000313" key="2">
    <source>
        <dbReference type="EMBL" id="GHF94867.1"/>
    </source>
</evidence>
<dbReference type="Proteomes" id="UP000623842">
    <property type="component" value="Unassembled WGS sequence"/>
</dbReference>
<feature type="signal peptide" evidence="1">
    <location>
        <begin position="1"/>
        <end position="19"/>
    </location>
</feature>
<keyword evidence="1" id="KW-0732">Signal</keyword>
<reference evidence="2" key="1">
    <citation type="journal article" date="2014" name="Int. J. Syst. Evol. Microbiol.">
        <title>Complete genome sequence of Corynebacterium casei LMG S-19264T (=DSM 44701T), isolated from a smear-ripened cheese.</title>
        <authorList>
            <consortium name="US DOE Joint Genome Institute (JGI-PGF)"/>
            <person name="Walter F."/>
            <person name="Albersmeier A."/>
            <person name="Kalinowski J."/>
            <person name="Ruckert C."/>
        </authorList>
    </citation>
    <scope>NUCLEOTIDE SEQUENCE</scope>
    <source>
        <strain evidence="2">KCTC 42731</strain>
    </source>
</reference>
<evidence type="ECO:0000313" key="3">
    <source>
        <dbReference type="Proteomes" id="UP000623842"/>
    </source>
</evidence>
<accession>A0A919BJ31</accession>
<evidence type="ECO:0000256" key="1">
    <source>
        <dbReference type="SAM" id="SignalP"/>
    </source>
</evidence>
<organism evidence="2 3">
    <name type="scientific">Thalassotalea marina</name>
    <dbReference type="NCBI Taxonomy" id="1673741"/>
    <lineage>
        <taxon>Bacteria</taxon>
        <taxon>Pseudomonadati</taxon>
        <taxon>Pseudomonadota</taxon>
        <taxon>Gammaproteobacteria</taxon>
        <taxon>Alteromonadales</taxon>
        <taxon>Colwelliaceae</taxon>
        <taxon>Thalassotalea</taxon>
    </lineage>
</organism>
<protein>
    <submittedName>
        <fullName evidence="2">Uncharacterized protein</fullName>
    </submittedName>
</protein>
<comment type="caution">
    <text evidence="2">The sequence shown here is derived from an EMBL/GenBank/DDBJ whole genome shotgun (WGS) entry which is preliminary data.</text>
</comment>
<reference evidence="2" key="2">
    <citation type="submission" date="2020-09" db="EMBL/GenBank/DDBJ databases">
        <authorList>
            <person name="Sun Q."/>
            <person name="Kim S."/>
        </authorList>
    </citation>
    <scope>NUCLEOTIDE SEQUENCE</scope>
    <source>
        <strain evidence="2">KCTC 42731</strain>
    </source>
</reference>
<proteinExistence type="predicted"/>
<feature type="chain" id="PRO_5037456090" evidence="1">
    <location>
        <begin position="20"/>
        <end position="223"/>
    </location>
</feature>
<gene>
    <name evidence="2" type="ORF">GCM10017161_23960</name>
</gene>
<keyword evidence="3" id="KW-1185">Reference proteome</keyword>